<dbReference type="EMBL" id="BOQE01000002">
    <property type="protein sequence ID" value="GIM48443.1"/>
    <property type="molecule type" value="Genomic_DNA"/>
</dbReference>
<evidence type="ECO:0000256" key="1">
    <source>
        <dbReference type="SAM" id="Phobius"/>
    </source>
</evidence>
<name>A0AAV4LKV1_9BACL</name>
<dbReference type="RefSeq" id="WP_282201496.1">
    <property type="nucleotide sequence ID" value="NZ_BOQE01000002.1"/>
</dbReference>
<protein>
    <submittedName>
        <fullName evidence="2">Uncharacterized protein</fullName>
    </submittedName>
</protein>
<keyword evidence="1" id="KW-0812">Transmembrane</keyword>
<reference evidence="2" key="1">
    <citation type="journal article" date="2023" name="Int. J. Syst. Evol. Microbiol.">
        <title>Collibacillus ludicampi gen. nov., sp. nov., a new soil bacterium of the family Alicyclobacillaceae.</title>
        <authorList>
            <person name="Jojima T."/>
            <person name="Ioku Y."/>
            <person name="Fukuta Y."/>
            <person name="Shirasaka N."/>
            <person name="Matsumura Y."/>
            <person name="Mori M."/>
        </authorList>
    </citation>
    <scope>NUCLEOTIDE SEQUENCE</scope>
    <source>
        <strain evidence="2">TP075</strain>
    </source>
</reference>
<evidence type="ECO:0000313" key="3">
    <source>
        <dbReference type="Proteomes" id="UP001057291"/>
    </source>
</evidence>
<organism evidence="2 3">
    <name type="scientific">Collibacillus ludicampi</name>
    <dbReference type="NCBI Taxonomy" id="2771369"/>
    <lineage>
        <taxon>Bacteria</taxon>
        <taxon>Bacillati</taxon>
        <taxon>Bacillota</taxon>
        <taxon>Bacilli</taxon>
        <taxon>Bacillales</taxon>
        <taxon>Alicyclobacillaceae</taxon>
        <taxon>Collibacillus</taxon>
    </lineage>
</organism>
<dbReference type="AlphaFoldDB" id="A0AAV4LKV1"/>
<accession>A0AAV4LKV1</accession>
<keyword evidence="3" id="KW-1185">Reference proteome</keyword>
<dbReference type="Proteomes" id="UP001057291">
    <property type="component" value="Unassembled WGS sequence"/>
</dbReference>
<feature type="transmembrane region" description="Helical" evidence="1">
    <location>
        <begin position="34"/>
        <end position="55"/>
    </location>
</feature>
<comment type="caution">
    <text evidence="2">The sequence shown here is derived from an EMBL/GenBank/DDBJ whole genome shotgun (WGS) entry which is preliminary data.</text>
</comment>
<gene>
    <name evidence="2" type="ORF">DNHGIG_39920</name>
</gene>
<keyword evidence="1" id="KW-1133">Transmembrane helix</keyword>
<sequence>MFKKIWKKGQEMKQKVIEKVQQKIYTVVLNEQGAVSPLVLVVGLCFIILGILLTISPTFRSAFVGFFQSIVDKVGQLES</sequence>
<evidence type="ECO:0000313" key="2">
    <source>
        <dbReference type="EMBL" id="GIM48443.1"/>
    </source>
</evidence>
<keyword evidence="1" id="KW-0472">Membrane</keyword>
<proteinExistence type="predicted"/>